<dbReference type="InterPro" id="IPR015421">
    <property type="entry name" value="PyrdxlP-dep_Trfase_major"/>
</dbReference>
<gene>
    <name evidence="1" type="ORF">S01H1_75652</name>
</gene>
<feature type="non-terminal residue" evidence="1">
    <location>
        <position position="50"/>
    </location>
</feature>
<dbReference type="AlphaFoldDB" id="X0Y4Y9"/>
<dbReference type="Gene3D" id="3.40.640.10">
    <property type="entry name" value="Type I PLP-dependent aspartate aminotransferase-like (Major domain)"/>
    <property type="match status" value="1"/>
</dbReference>
<dbReference type="EMBL" id="BARS01050711">
    <property type="protein sequence ID" value="GAG50840.1"/>
    <property type="molecule type" value="Genomic_DNA"/>
</dbReference>
<sequence>MNRGFHTKAVHAGESPHRGGALITPIYQTATFTFKTVDEAKRAIEISLEK</sequence>
<evidence type="ECO:0000313" key="1">
    <source>
        <dbReference type="EMBL" id="GAG50840.1"/>
    </source>
</evidence>
<comment type="caution">
    <text evidence="1">The sequence shown here is derived from an EMBL/GenBank/DDBJ whole genome shotgun (WGS) entry which is preliminary data.</text>
</comment>
<reference evidence="1" key="1">
    <citation type="journal article" date="2014" name="Front. Microbiol.">
        <title>High frequency of phylogenetically diverse reductive dehalogenase-homologous genes in deep subseafloor sedimentary metagenomes.</title>
        <authorList>
            <person name="Kawai M."/>
            <person name="Futagami T."/>
            <person name="Toyoda A."/>
            <person name="Takaki Y."/>
            <person name="Nishi S."/>
            <person name="Hori S."/>
            <person name="Arai W."/>
            <person name="Tsubouchi T."/>
            <person name="Morono Y."/>
            <person name="Uchiyama I."/>
            <person name="Ito T."/>
            <person name="Fujiyama A."/>
            <person name="Inagaki F."/>
            <person name="Takami H."/>
        </authorList>
    </citation>
    <scope>NUCLEOTIDE SEQUENCE</scope>
    <source>
        <strain evidence="1">Expedition CK06-06</strain>
    </source>
</reference>
<name>X0Y4Y9_9ZZZZ</name>
<proteinExistence type="predicted"/>
<organism evidence="1">
    <name type="scientific">marine sediment metagenome</name>
    <dbReference type="NCBI Taxonomy" id="412755"/>
    <lineage>
        <taxon>unclassified sequences</taxon>
        <taxon>metagenomes</taxon>
        <taxon>ecological metagenomes</taxon>
    </lineage>
</organism>
<protein>
    <submittedName>
        <fullName evidence="1">Uncharacterized protein</fullName>
    </submittedName>
</protein>
<accession>X0Y4Y9</accession>